<dbReference type="GO" id="GO:0016491">
    <property type="term" value="F:oxidoreductase activity"/>
    <property type="evidence" value="ECO:0007669"/>
    <property type="project" value="InterPro"/>
</dbReference>
<name>A0A9W3K7J6_BURCE</name>
<organism evidence="2 3">
    <name type="scientific">Burkholderia cepacia GG4</name>
    <dbReference type="NCBI Taxonomy" id="1009846"/>
    <lineage>
        <taxon>Bacteria</taxon>
        <taxon>Pseudomonadati</taxon>
        <taxon>Pseudomonadota</taxon>
        <taxon>Betaproteobacteria</taxon>
        <taxon>Burkholderiales</taxon>
        <taxon>Burkholderiaceae</taxon>
        <taxon>Burkholderia</taxon>
        <taxon>Burkholderia cepacia complex</taxon>
    </lineage>
</organism>
<sequence>MKQVNVELWSDFVCPWCWIAKRRFEKAVFGLTGQLEVIVTPRAYRLAKDVAPVDFKVVLHRKFGNVAAAEQMMVAVAENGAAEGLTYNFNTMRFGDTSDAHALVKSIRAPEDRLRIIERIYQAATTDGVDIFDRNVLASLTREIGLSETSFDFDFSEIASEIAKDELMANRIANGVPLFVFNNKFHLSGAREVAVFEKALIEAAIDVAEPADDVATASCGINGCTT</sequence>
<dbReference type="KEGG" id="bct:GEM_5799"/>
<dbReference type="PANTHER" id="PTHR13887">
    <property type="entry name" value="GLUTATHIONE S-TRANSFERASE KAPPA"/>
    <property type="match status" value="1"/>
</dbReference>
<protein>
    <submittedName>
        <fullName evidence="2">DSBA oxidoreductase</fullName>
    </submittedName>
</protein>
<gene>
    <name evidence="2" type="ORF">GEM_5799</name>
</gene>
<dbReference type="CDD" id="cd03024">
    <property type="entry name" value="DsbA_FrnE"/>
    <property type="match status" value="1"/>
</dbReference>
<dbReference type="AlphaFoldDB" id="A0A9W3K7J6"/>
<evidence type="ECO:0000313" key="3">
    <source>
        <dbReference type="Proteomes" id="UP000032866"/>
    </source>
</evidence>
<dbReference type="Pfam" id="PF01323">
    <property type="entry name" value="DSBA"/>
    <property type="match status" value="1"/>
</dbReference>
<dbReference type="RefSeq" id="WP_014900936.1">
    <property type="nucleotide sequence ID" value="NC_018514.1"/>
</dbReference>
<accession>A0A9W3K7J6</accession>
<proteinExistence type="predicted"/>
<reference evidence="2 3" key="1">
    <citation type="journal article" date="2012" name="J. Bacteriol.">
        <title>Complete Genome Sequence of Burkholderia sp. Strain GG4, a Betaproteobacterium That Reduces 3-Oxo-N-Acylhomoserine Lactones and Produces Different N-Acylhomoserine Lactones.</title>
        <authorList>
            <person name="Hong K.W."/>
            <person name="Koh C.L."/>
            <person name="Sam C.K."/>
            <person name="Yin W.F."/>
            <person name="Chan K.G."/>
        </authorList>
    </citation>
    <scope>NUCLEOTIDE SEQUENCE [LARGE SCALE GENOMIC DNA]</scope>
    <source>
        <strain evidence="2 3">GG4</strain>
    </source>
</reference>
<evidence type="ECO:0000259" key="1">
    <source>
        <dbReference type="Pfam" id="PF01323"/>
    </source>
</evidence>
<dbReference type="Proteomes" id="UP000032866">
    <property type="component" value="Chromosome 2"/>
</dbReference>
<dbReference type="InterPro" id="IPR001853">
    <property type="entry name" value="DSBA-like_thioredoxin_dom"/>
</dbReference>
<feature type="domain" description="DSBA-like thioredoxin" evidence="1">
    <location>
        <begin position="6"/>
        <end position="200"/>
    </location>
</feature>
<evidence type="ECO:0000313" key="2">
    <source>
        <dbReference type="EMBL" id="AFQ52183.1"/>
    </source>
</evidence>
<dbReference type="PANTHER" id="PTHR13887:SF41">
    <property type="entry name" value="THIOREDOXIN SUPERFAMILY PROTEIN"/>
    <property type="match status" value="1"/>
</dbReference>
<dbReference type="SUPFAM" id="SSF52833">
    <property type="entry name" value="Thioredoxin-like"/>
    <property type="match status" value="1"/>
</dbReference>
<dbReference type="Gene3D" id="3.40.30.10">
    <property type="entry name" value="Glutaredoxin"/>
    <property type="match status" value="1"/>
</dbReference>
<dbReference type="InterPro" id="IPR036249">
    <property type="entry name" value="Thioredoxin-like_sf"/>
</dbReference>
<dbReference type="EMBL" id="CP003775">
    <property type="protein sequence ID" value="AFQ52183.1"/>
    <property type="molecule type" value="Genomic_DNA"/>
</dbReference>